<keyword evidence="3" id="KW-1185">Reference proteome</keyword>
<protein>
    <submittedName>
        <fullName evidence="2">Uncharacterized protein</fullName>
    </submittedName>
</protein>
<keyword evidence="1" id="KW-1133">Transmembrane helix</keyword>
<organism evidence="2 3">
    <name type="scientific">Glossina austeni</name>
    <name type="common">Savannah tsetse fly</name>
    <dbReference type="NCBI Taxonomy" id="7395"/>
    <lineage>
        <taxon>Eukaryota</taxon>
        <taxon>Metazoa</taxon>
        <taxon>Ecdysozoa</taxon>
        <taxon>Arthropoda</taxon>
        <taxon>Hexapoda</taxon>
        <taxon>Insecta</taxon>
        <taxon>Pterygota</taxon>
        <taxon>Neoptera</taxon>
        <taxon>Endopterygota</taxon>
        <taxon>Diptera</taxon>
        <taxon>Brachycera</taxon>
        <taxon>Muscomorpha</taxon>
        <taxon>Hippoboscoidea</taxon>
        <taxon>Glossinidae</taxon>
        <taxon>Glossina</taxon>
    </lineage>
</organism>
<dbReference type="VEuPathDB" id="VectorBase:GAUT002081"/>
<dbReference type="EnsemblMetazoa" id="GAUT002081-RA">
    <property type="protein sequence ID" value="GAUT002081-PA"/>
    <property type="gene ID" value="GAUT002081"/>
</dbReference>
<proteinExistence type="predicted"/>
<keyword evidence="1" id="KW-0472">Membrane</keyword>
<evidence type="ECO:0000313" key="3">
    <source>
        <dbReference type="Proteomes" id="UP000078200"/>
    </source>
</evidence>
<feature type="transmembrane region" description="Helical" evidence="1">
    <location>
        <begin position="67"/>
        <end position="86"/>
    </location>
</feature>
<name>A0A1A9UEF5_GLOAU</name>
<dbReference type="Proteomes" id="UP000078200">
    <property type="component" value="Unassembled WGS sequence"/>
</dbReference>
<reference evidence="2" key="1">
    <citation type="submission" date="2020-05" db="UniProtKB">
        <authorList>
            <consortium name="EnsemblMetazoa"/>
        </authorList>
    </citation>
    <scope>IDENTIFICATION</scope>
    <source>
        <strain evidence="2">TTRI</strain>
    </source>
</reference>
<accession>A0A1A9UEF5</accession>
<evidence type="ECO:0000313" key="2">
    <source>
        <dbReference type="EnsemblMetazoa" id="GAUT002081-PA"/>
    </source>
</evidence>
<dbReference type="AlphaFoldDB" id="A0A1A9UEF5"/>
<feature type="transmembrane region" description="Helical" evidence="1">
    <location>
        <begin position="27"/>
        <end position="46"/>
    </location>
</feature>
<keyword evidence="1" id="KW-0812">Transmembrane</keyword>
<evidence type="ECO:0000256" key="1">
    <source>
        <dbReference type="SAM" id="Phobius"/>
    </source>
</evidence>
<sequence>MMGTISFVVFMFSCSFSLIGCVESGGAVFIAFAFIVVLVFLLLSLSSLLSSSSGSNEGNSTDTRIELLSLSSVLSLLVELSLLTILCSVKNREPLYIAWYMGKYNQIDYAANID</sequence>